<evidence type="ECO:0000259" key="5">
    <source>
        <dbReference type="Pfam" id="PF02055"/>
    </source>
</evidence>
<dbReference type="EMBL" id="JAAPAO010000688">
    <property type="protein sequence ID" value="KAF4654992.1"/>
    <property type="molecule type" value="Genomic_DNA"/>
</dbReference>
<feature type="signal peptide" evidence="4">
    <location>
        <begin position="1"/>
        <end position="23"/>
    </location>
</feature>
<dbReference type="Gene3D" id="3.20.20.80">
    <property type="entry name" value="Glycosidases"/>
    <property type="match status" value="1"/>
</dbReference>
<dbReference type="Proteomes" id="UP000591131">
    <property type="component" value="Unassembled WGS sequence"/>
</dbReference>
<feature type="chain" id="PRO_5029517471" description="Glycosyl hydrolase family 30 TIM-barrel domain-containing protein" evidence="4">
    <location>
        <begin position="24"/>
        <end position="348"/>
    </location>
</feature>
<dbReference type="SUPFAM" id="SSF51445">
    <property type="entry name" value="(Trans)glycosidases"/>
    <property type="match status" value="1"/>
</dbReference>
<dbReference type="InterPro" id="IPR017853">
    <property type="entry name" value="GH"/>
</dbReference>
<evidence type="ECO:0000313" key="7">
    <source>
        <dbReference type="Proteomes" id="UP000591131"/>
    </source>
</evidence>
<organism evidence="6 7">
    <name type="scientific">Perkinsus chesapeaki</name>
    <name type="common">Clam parasite</name>
    <name type="synonym">Perkinsus andrewsi</name>
    <dbReference type="NCBI Taxonomy" id="330153"/>
    <lineage>
        <taxon>Eukaryota</taxon>
        <taxon>Sar</taxon>
        <taxon>Alveolata</taxon>
        <taxon>Perkinsozoa</taxon>
        <taxon>Perkinsea</taxon>
        <taxon>Perkinsida</taxon>
        <taxon>Perkinsidae</taxon>
        <taxon>Perkinsus</taxon>
    </lineage>
</organism>
<reference evidence="6 7" key="1">
    <citation type="submission" date="2020-04" db="EMBL/GenBank/DDBJ databases">
        <title>Perkinsus chesapeaki whole genome sequence.</title>
        <authorList>
            <person name="Bogema D.R."/>
        </authorList>
    </citation>
    <scope>NUCLEOTIDE SEQUENCE [LARGE SCALE GENOMIC DNA]</scope>
    <source>
        <strain evidence="6">ATCC PRA-425</strain>
    </source>
</reference>
<evidence type="ECO:0000256" key="1">
    <source>
        <dbReference type="ARBA" id="ARBA00005382"/>
    </source>
</evidence>
<dbReference type="InterPro" id="IPR033453">
    <property type="entry name" value="Glyco_hydro_30_TIM-barrel"/>
</dbReference>
<evidence type="ECO:0000256" key="3">
    <source>
        <dbReference type="ARBA" id="ARBA00022801"/>
    </source>
</evidence>
<protein>
    <recommendedName>
        <fullName evidence="5">Glycosyl hydrolase family 30 TIM-barrel domain-containing protein</fullName>
    </recommendedName>
</protein>
<dbReference type="Pfam" id="PF02055">
    <property type="entry name" value="Glyco_hydro_30"/>
    <property type="match status" value="1"/>
</dbReference>
<sequence>MSIKSQLTFFDLLLDLYLLQVTTTPSGKKWAHVNVKVIPGRSSNARIKLKTDAVSIWPIIGFGGAVPEMTAGDFKKLNSAKKKEFIDAYSAPSGLDYKMLRVPVHTTGSAYVFDNVSDDFSLQHFDYNLTGDRGNGKFDFIQRVLLTKMETKILGSAWSPPSWMKLGNHSMLGSSIPCLKKDGRYQKAWADYLVKWAITQQNEPQNYFVEHWGSCLFSAAEQASFIGDYLGPAMRKSNKRTKLFFNDDNKIWLFDVAKLILGNRATARYVNGCAVHWYTFDQYSALKEYKEIYLETHSLISTEATNGDPLVELFYKTDWERAMHYAHGTIVDFVYGGSTAFLDWTMTG</sequence>
<dbReference type="GO" id="GO:0016020">
    <property type="term" value="C:membrane"/>
    <property type="evidence" value="ECO:0007669"/>
    <property type="project" value="GOC"/>
</dbReference>
<evidence type="ECO:0000256" key="2">
    <source>
        <dbReference type="ARBA" id="ARBA00022729"/>
    </source>
</evidence>
<keyword evidence="3" id="KW-0378">Hydrolase</keyword>
<dbReference type="GO" id="GO:0004348">
    <property type="term" value="F:glucosylceramidase activity"/>
    <property type="evidence" value="ECO:0007669"/>
    <property type="project" value="InterPro"/>
</dbReference>
<evidence type="ECO:0000256" key="4">
    <source>
        <dbReference type="SAM" id="SignalP"/>
    </source>
</evidence>
<evidence type="ECO:0000313" key="6">
    <source>
        <dbReference type="EMBL" id="KAF4654992.1"/>
    </source>
</evidence>
<gene>
    <name evidence="6" type="ORF">FOL47_009641</name>
</gene>
<dbReference type="AlphaFoldDB" id="A0A7J6L734"/>
<dbReference type="InterPro" id="IPR001139">
    <property type="entry name" value="Glyco_hydro_30"/>
</dbReference>
<comment type="similarity">
    <text evidence="1">Belongs to the glycosyl hydrolase 30 family.</text>
</comment>
<proteinExistence type="inferred from homology"/>
<accession>A0A7J6L734</accession>
<keyword evidence="2 4" id="KW-0732">Signal</keyword>
<keyword evidence="7" id="KW-1185">Reference proteome</keyword>
<dbReference type="PANTHER" id="PTHR11069">
    <property type="entry name" value="GLUCOSYLCERAMIDASE"/>
    <property type="match status" value="1"/>
</dbReference>
<name>A0A7J6L734_PERCH</name>
<dbReference type="OrthoDB" id="2160638at2759"/>
<feature type="non-terminal residue" evidence="6">
    <location>
        <position position="1"/>
    </location>
</feature>
<dbReference type="PANTHER" id="PTHR11069:SF23">
    <property type="entry name" value="LYSOSOMAL ACID GLUCOSYLCERAMIDASE"/>
    <property type="match status" value="1"/>
</dbReference>
<comment type="caution">
    <text evidence="6">The sequence shown here is derived from an EMBL/GenBank/DDBJ whole genome shotgun (WGS) entry which is preliminary data.</text>
</comment>
<feature type="domain" description="Glycosyl hydrolase family 30 TIM-barrel" evidence="5">
    <location>
        <begin position="59"/>
        <end position="335"/>
    </location>
</feature>
<dbReference type="GO" id="GO:0006680">
    <property type="term" value="P:glucosylceramide catabolic process"/>
    <property type="evidence" value="ECO:0007669"/>
    <property type="project" value="TreeGrafter"/>
</dbReference>